<reference evidence="1" key="1">
    <citation type="submission" date="2016-02" db="EMBL/GenBank/DDBJ databases">
        <title>WGS assembly of Manihot esculenta.</title>
        <authorList>
            <person name="Bredeson J.V."/>
            <person name="Prochnik S.E."/>
            <person name="Lyons J.B."/>
            <person name="Schmutz J."/>
            <person name="Grimwood J."/>
            <person name="Vrebalov J."/>
            <person name="Bart R.S."/>
            <person name="Amuge T."/>
            <person name="Ferguson M.E."/>
            <person name="Green R."/>
            <person name="Putnam N."/>
            <person name="Stites J."/>
            <person name="Rounsley S."/>
            <person name="Rokhsar D.S."/>
        </authorList>
    </citation>
    <scope>NUCLEOTIDE SEQUENCE [LARGE SCALE GENOMIC DNA]</scope>
    <source>
        <tissue evidence="1">Leaf</tissue>
    </source>
</reference>
<sequence>MDAKHHMLGNLASIMAKEICILGGLVRQKMNMRFLRKCMNTKPSHGPNLLSFL</sequence>
<name>A0A2C9UUV4_MANES</name>
<gene>
    <name evidence="1" type="ORF">MANES_12G086800</name>
</gene>
<evidence type="ECO:0000313" key="1">
    <source>
        <dbReference type="EMBL" id="OAY35276.1"/>
    </source>
</evidence>
<dbReference type="AlphaFoldDB" id="A0A2C9UUV4"/>
<organism evidence="1">
    <name type="scientific">Manihot esculenta</name>
    <name type="common">Cassava</name>
    <name type="synonym">Jatropha manihot</name>
    <dbReference type="NCBI Taxonomy" id="3983"/>
    <lineage>
        <taxon>Eukaryota</taxon>
        <taxon>Viridiplantae</taxon>
        <taxon>Streptophyta</taxon>
        <taxon>Embryophyta</taxon>
        <taxon>Tracheophyta</taxon>
        <taxon>Spermatophyta</taxon>
        <taxon>Magnoliopsida</taxon>
        <taxon>eudicotyledons</taxon>
        <taxon>Gunneridae</taxon>
        <taxon>Pentapetalae</taxon>
        <taxon>rosids</taxon>
        <taxon>fabids</taxon>
        <taxon>Malpighiales</taxon>
        <taxon>Euphorbiaceae</taxon>
        <taxon>Crotonoideae</taxon>
        <taxon>Manihoteae</taxon>
        <taxon>Manihot</taxon>
    </lineage>
</organism>
<proteinExistence type="predicted"/>
<dbReference type="EMBL" id="CM004398">
    <property type="protein sequence ID" value="OAY35276.1"/>
    <property type="molecule type" value="Genomic_DNA"/>
</dbReference>
<accession>A0A2C9UUV4</accession>
<dbReference type="STRING" id="3983.A0A2C9UUV4"/>
<protein>
    <submittedName>
        <fullName evidence="1">Uncharacterized protein</fullName>
    </submittedName>
</protein>